<dbReference type="Proteomes" id="UP000192491">
    <property type="component" value="Unassembled WGS sequence"/>
</dbReference>
<gene>
    <name evidence="3" type="ORF">BWK73_45500</name>
</gene>
<proteinExistence type="predicted"/>
<sequence>MQRNYRQITPTHTTRPYKMGKSANSQEKGRLLIIPYFLTALLALAGVALVVASEMGAQS</sequence>
<name>A0A1Y1QB52_9GAMM</name>
<accession>A0A1Y1QB52</accession>
<protein>
    <submittedName>
        <fullName evidence="3">Uncharacterized protein</fullName>
    </submittedName>
</protein>
<organism evidence="3 4">
    <name type="scientific">Thiothrix lacustris</name>
    <dbReference type="NCBI Taxonomy" id="525917"/>
    <lineage>
        <taxon>Bacteria</taxon>
        <taxon>Pseudomonadati</taxon>
        <taxon>Pseudomonadota</taxon>
        <taxon>Gammaproteobacteria</taxon>
        <taxon>Thiotrichales</taxon>
        <taxon>Thiotrichaceae</taxon>
        <taxon>Thiothrix</taxon>
    </lineage>
</organism>
<evidence type="ECO:0000256" key="1">
    <source>
        <dbReference type="SAM" id="MobiDB-lite"/>
    </source>
</evidence>
<evidence type="ECO:0000313" key="4">
    <source>
        <dbReference type="Proteomes" id="UP000192491"/>
    </source>
</evidence>
<feature type="compositionally biased region" description="Polar residues" evidence="1">
    <location>
        <begin position="1"/>
        <end position="14"/>
    </location>
</feature>
<keyword evidence="2" id="KW-1133">Transmembrane helix</keyword>
<keyword evidence="2" id="KW-0472">Membrane</keyword>
<feature type="region of interest" description="Disordered" evidence="1">
    <location>
        <begin position="1"/>
        <end position="22"/>
    </location>
</feature>
<comment type="caution">
    <text evidence="3">The sequence shown here is derived from an EMBL/GenBank/DDBJ whole genome shotgun (WGS) entry which is preliminary data.</text>
</comment>
<reference evidence="3 4" key="1">
    <citation type="submission" date="2017-01" db="EMBL/GenBank/DDBJ databases">
        <title>Novel large sulfur bacteria in the metagenomes of groundwater-fed chemosynthetic microbial mats in the Lake Huron basin.</title>
        <authorList>
            <person name="Sharrar A.M."/>
            <person name="Flood B.E."/>
            <person name="Bailey J.V."/>
            <person name="Jones D.S."/>
            <person name="Biddanda B."/>
            <person name="Ruberg S.A."/>
            <person name="Marcus D.N."/>
            <person name="Dick G.J."/>
        </authorList>
    </citation>
    <scope>NUCLEOTIDE SEQUENCE [LARGE SCALE GENOMIC DNA]</scope>
    <source>
        <strain evidence="3">A8</strain>
    </source>
</reference>
<dbReference type="EMBL" id="MTEJ01000564">
    <property type="protein sequence ID" value="OQX01588.1"/>
    <property type="molecule type" value="Genomic_DNA"/>
</dbReference>
<evidence type="ECO:0000256" key="2">
    <source>
        <dbReference type="SAM" id="Phobius"/>
    </source>
</evidence>
<keyword evidence="2" id="KW-0812">Transmembrane</keyword>
<evidence type="ECO:0000313" key="3">
    <source>
        <dbReference type="EMBL" id="OQX01588.1"/>
    </source>
</evidence>
<dbReference type="AlphaFoldDB" id="A0A1Y1QB52"/>
<feature type="transmembrane region" description="Helical" evidence="2">
    <location>
        <begin position="31"/>
        <end position="52"/>
    </location>
</feature>